<dbReference type="PROSITE" id="PS50994">
    <property type="entry name" value="INTEGRASE"/>
    <property type="match status" value="1"/>
</dbReference>
<dbReference type="Gene3D" id="3.30.420.10">
    <property type="entry name" value="Ribonuclease H-like superfamily/Ribonuclease H"/>
    <property type="match status" value="1"/>
</dbReference>
<dbReference type="GO" id="GO:0003676">
    <property type="term" value="F:nucleic acid binding"/>
    <property type="evidence" value="ECO:0007669"/>
    <property type="project" value="InterPro"/>
</dbReference>
<dbReference type="SUPFAM" id="SSF53098">
    <property type="entry name" value="Ribonuclease H-like"/>
    <property type="match status" value="1"/>
</dbReference>
<dbReference type="AlphaFoldDB" id="A0A158P516"/>
<dbReference type="InterPro" id="IPR012337">
    <property type="entry name" value="RNaseH-like_sf"/>
</dbReference>
<keyword evidence="3" id="KW-1185">Reference proteome</keyword>
<dbReference type="GO" id="GO:0015074">
    <property type="term" value="P:DNA integration"/>
    <property type="evidence" value="ECO:0007669"/>
    <property type="project" value="InterPro"/>
</dbReference>
<protein>
    <recommendedName>
        <fullName evidence="1">Integrase catalytic domain-containing protein</fullName>
    </recommendedName>
</protein>
<dbReference type="EnsemblMetazoa" id="tetur11g00010.1">
    <property type="protein sequence ID" value="tetur11g00010.1"/>
    <property type="gene ID" value="tetur11g00010"/>
</dbReference>
<organism evidence="2 3">
    <name type="scientific">Tetranychus urticae</name>
    <name type="common">Two-spotted spider mite</name>
    <dbReference type="NCBI Taxonomy" id="32264"/>
    <lineage>
        <taxon>Eukaryota</taxon>
        <taxon>Metazoa</taxon>
        <taxon>Ecdysozoa</taxon>
        <taxon>Arthropoda</taxon>
        <taxon>Chelicerata</taxon>
        <taxon>Arachnida</taxon>
        <taxon>Acari</taxon>
        <taxon>Acariformes</taxon>
        <taxon>Trombidiformes</taxon>
        <taxon>Prostigmata</taxon>
        <taxon>Eleutherengona</taxon>
        <taxon>Raphignathae</taxon>
        <taxon>Tetranychoidea</taxon>
        <taxon>Tetranychidae</taxon>
        <taxon>Tetranychus</taxon>
    </lineage>
</organism>
<dbReference type="EMBL" id="CAEY01000062">
    <property type="status" value="NOT_ANNOTATED_CDS"/>
    <property type="molecule type" value="Genomic_DNA"/>
</dbReference>
<feature type="domain" description="Integrase catalytic" evidence="1">
    <location>
        <begin position="1"/>
        <end position="70"/>
    </location>
</feature>
<accession>A0A158P516</accession>
<dbReference type="PANTHER" id="PTHR46585">
    <property type="entry name" value="INTEGRASE CORE DOMAIN CONTAINING PROTEIN"/>
    <property type="match status" value="1"/>
</dbReference>
<dbReference type="PANTHER" id="PTHR46585:SF1">
    <property type="entry name" value="CHROMO DOMAIN-CONTAINING PROTEIN"/>
    <property type="match status" value="1"/>
</dbReference>
<evidence type="ECO:0000259" key="1">
    <source>
        <dbReference type="PROSITE" id="PS50994"/>
    </source>
</evidence>
<name>A0A158P516_TETUR</name>
<sequence length="70" mass="8484">MKKYKINYFTSTDDIIKCAIVERFNRTLRNRIYRFLSHNSTKRYINVLQDIVESYNNSFHRTIGMSPSHH</sequence>
<proteinExistence type="predicted"/>
<evidence type="ECO:0000313" key="3">
    <source>
        <dbReference type="Proteomes" id="UP000015104"/>
    </source>
</evidence>
<dbReference type="Proteomes" id="UP000015104">
    <property type="component" value="Unassembled WGS sequence"/>
</dbReference>
<evidence type="ECO:0000313" key="2">
    <source>
        <dbReference type="EnsemblMetazoa" id="tetur11g00010.1"/>
    </source>
</evidence>
<dbReference type="InterPro" id="IPR001584">
    <property type="entry name" value="Integrase_cat-core"/>
</dbReference>
<reference evidence="3" key="1">
    <citation type="submission" date="2011-08" db="EMBL/GenBank/DDBJ databases">
        <authorList>
            <person name="Rombauts S."/>
        </authorList>
    </citation>
    <scope>NUCLEOTIDE SEQUENCE</scope>
    <source>
        <strain evidence="3">London</strain>
    </source>
</reference>
<dbReference type="InterPro" id="IPR036397">
    <property type="entry name" value="RNaseH_sf"/>
</dbReference>
<reference evidence="2" key="2">
    <citation type="submission" date="2016-04" db="UniProtKB">
        <authorList>
            <consortium name="EnsemblMetazoa"/>
        </authorList>
    </citation>
    <scope>IDENTIFICATION</scope>
</reference>